<dbReference type="AlphaFoldDB" id="A0A7R9L6D0"/>
<dbReference type="EMBL" id="OC872547">
    <property type="protein sequence ID" value="CAD7635912.1"/>
    <property type="molecule type" value="Genomic_DNA"/>
</dbReference>
<dbReference type="InterPro" id="IPR051549">
    <property type="entry name" value="PEP_Utilizing_Enz"/>
</dbReference>
<dbReference type="PANTHER" id="PTHR43615:SF1">
    <property type="entry name" value="PPDK_N DOMAIN-CONTAINING PROTEIN"/>
    <property type="match status" value="1"/>
</dbReference>
<reference evidence="1" key="1">
    <citation type="submission" date="2020-11" db="EMBL/GenBank/DDBJ databases">
        <authorList>
            <person name="Tran Van P."/>
        </authorList>
    </citation>
    <scope>NUCLEOTIDE SEQUENCE</scope>
</reference>
<accession>A0A7R9L6D0</accession>
<dbReference type="PANTHER" id="PTHR43615">
    <property type="entry name" value="PHOSPHOENOLPYRUVATE SYNTHASE-RELATED"/>
    <property type="match status" value="1"/>
</dbReference>
<name>A0A7R9L6D0_9ACAR</name>
<sequence length="660" mass="76359">MLQSRPVTNLDNSYTDYEIMHELDSSHPTETEIYSRAHWGEIFPGSSSWICLQWFWANKSYFFRQGLKIGGKVIDDYNPFFENMGIQYNQVMFNLSSGYYNFFAGYPEAKHAQSMVLSMFGHQIDDKDVLQLFRAQGLEAPKPSLTGIFPMLSFIINSLLFGPKNLIKTKEEIIDKNPYDLLDILKQYSNSKDIFNKILDNQYFISDTALKNHGPISVYTAVNDAILKAILESASNNSNNIESDYNLMISSATDVISAEVPKILCEIAKSIKDKQWFRQLSDEEALRVLTTGTNESSQKFRYFIERHGHRGYRELDPMYKPWKSNPMPCIKTIKTILSGNESQFEAKIEKSVEEVVNGLKTPLTPFKKLLIKHVLLPWTRRGIGYRELSKYIMVWMNNKCNEGFWHLAQQMTKEGLIPSVDTFFYLTVTEVEALCNGQRDPLIFSRVRQRRRLYPKMDKYKFEEFIKGPEMKPRNFEDRIIPPVLTSGGRYSDHVLDGHRLESILPITFGYNHRNRWNDISRGSHCPRIRDPEYGIPSLIAVEGACRAFRTGDICLLDTKTQTITKIDQQKTNRVLTHDVWKNNTSDAGIIPFPHEWKYELPQQTKNEDVLIYGVNSSKQSIYIAIKWRPKGVNDKINATISLRFDDNNSNSYTLEEDSE</sequence>
<dbReference type="EMBL" id="CAJPIZ010017972">
    <property type="protein sequence ID" value="CAG2116342.1"/>
    <property type="molecule type" value="Genomic_DNA"/>
</dbReference>
<dbReference type="OrthoDB" id="6123450at2759"/>
<feature type="non-terminal residue" evidence="1">
    <location>
        <position position="1"/>
    </location>
</feature>
<proteinExistence type="predicted"/>
<evidence type="ECO:0000313" key="2">
    <source>
        <dbReference type="Proteomes" id="UP000759131"/>
    </source>
</evidence>
<dbReference type="Proteomes" id="UP000759131">
    <property type="component" value="Unassembled WGS sequence"/>
</dbReference>
<gene>
    <name evidence="1" type="ORF">OSB1V03_LOCUS16302</name>
</gene>
<protein>
    <submittedName>
        <fullName evidence="1">Uncharacterized protein</fullName>
    </submittedName>
</protein>
<keyword evidence="2" id="KW-1185">Reference proteome</keyword>
<evidence type="ECO:0000313" key="1">
    <source>
        <dbReference type="EMBL" id="CAD7635912.1"/>
    </source>
</evidence>
<organism evidence="1">
    <name type="scientific">Medioppia subpectinata</name>
    <dbReference type="NCBI Taxonomy" id="1979941"/>
    <lineage>
        <taxon>Eukaryota</taxon>
        <taxon>Metazoa</taxon>
        <taxon>Ecdysozoa</taxon>
        <taxon>Arthropoda</taxon>
        <taxon>Chelicerata</taxon>
        <taxon>Arachnida</taxon>
        <taxon>Acari</taxon>
        <taxon>Acariformes</taxon>
        <taxon>Sarcoptiformes</taxon>
        <taxon>Oribatida</taxon>
        <taxon>Brachypylina</taxon>
        <taxon>Oppioidea</taxon>
        <taxon>Oppiidae</taxon>
        <taxon>Medioppia</taxon>
    </lineage>
</organism>